<dbReference type="Gene3D" id="3.30.420.10">
    <property type="entry name" value="Ribonuclease H-like superfamily/Ribonuclease H"/>
    <property type="match status" value="1"/>
</dbReference>
<dbReference type="GO" id="GO:0008408">
    <property type="term" value="F:3'-5' exonuclease activity"/>
    <property type="evidence" value="ECO:0007669"/>
    <property type="project" value="TreeGrafter"/>
</dbReference>
<name>A0A8S5UN93_9CAUD</name>
<evidence type="ECO:0000313" key="5">
    <source>
        <dbReference type="EMBL" id="DAF95882.1"/>
    </source>
</evidence>
<keyword evidence="2" id="KW-0378">Hydrolase</keyword>
<evidence type="ECO:0000256" key="1">
    <source>
        <dbReference type="ARBA" id="ARBA00022722"/>
    </source>
</evidence>
<proteinExistence type="predicted"/>
<keyword evidence="5" id="KW-0347">Helicase</keyword>
<dbReference type="InterPro" id="IPR036397">
    <property type="entry name" value="RNaseH_sf"/>
</dbReference>
<protein>
    <submittedName>
        <fullName evidence="5">REP HELICASE</fullName>
    </submittedName>
</protein>
<dbReference type="SMART" id="SM00479">
    <property type="entry name" value="EXOIII"/>
    <property type="match status" value="1"/>
</dbReference>
<feature type="domain" description="Exonuclease" evidence="4">
    <location>
        <begin position="8"/>
        <end position="201"/>
    </location>
</feature>
<dbReference type="InterPro" id="IPR013520">
    <property type="entry name" value="Ribonucl_H"/>
</dbReference>
<dbReference type="CDD" id="cd06127">
    <property type="entry name" value="DEDDh"/>
    <property type="match status" value="1"/>
</dbReference>
<dbReference type="Pfam" id="PF00929">
    <property type="entry name" value="RNase_T"/>
    <property type="match status" value="1"/>
</dbReference>
<dbReference type="InterPro" id="IPR012337">
    <property type="entry name" value="RNaseH-like_sf"/>
</dbReference>
<keyword evidence="1" id="KW-0540">Nuclease</keyword>
<keyword evidence="5" id="KW-0067">ATP-binding</keyword>
<evidence type="ECO:0000259" key="4">
    <source>
        <dbReference type="SMART" id="SM00479"/>
    </source>
</evidence>
<keyword evidence="5" id="KW-0547">Nucleotide-binding</keyword>
<dbReference type="GO" id="GO:0004386">
    <property type="term" value="F:helicase activity"/>
    <property type="evidence" value="ECO:0007669"/>
    <property type="project" value="UniProtKB-KW"/>
</dbReference>
<sequence>MNKNVLDNICFYDVETTGIPSKGAKWDEDFETFPNIVQIAWVINGKERSFIIYPEFWSIPEESIAIHGITQLKALENGVRFADIIGEFIKDCLKARLLIGHNIYFDTSIIKAMILRLMGKEYYESKNVEDALFKGKRIDTMMKTIKFVGELKENGKPGKFPKLSELYEKLFPGEHFPAHNALDDVRALVRCVPVLVDKGVIELKPKEYEPEQLKVKFEKETKPTKKTKKTKKVKRSIEFNDPSPVLTPINSVPEVVDDTSTNVKALLGENDF</sequence>
<reference evidence="5" key="1">
    <citation type="journal article" date="2021" name="Proc. Natl. Acad. Sci. U.S.A.">
        <title>A Catalog of Tens of Thousands of Viruses from Human Metagenomes Reveals Hidden Associations with Chronic Diseases.</title>
        <authorList>
            <person name="Tisza M.J."/>
            <person name="Buck C.B."/>
        </authorList>
    </citation>
    <scope>NUCLEOTIDE SEQUENCE</scope>
    <source>
        <strain evidence="5">Ctzr51</strain>
    </source>
</reference>
<dbReference type="EMBL" id="BK016111">
    <property type="protein sequence ID" value="DAF95882.1"/>
    <property type="molecule type" value="Genomic_DNA"/>
</dbReference>
<keyword evidence="3" id="KW-0269">Exonuclease</keyword>
<accession>A0A8S5UN93</accession>
<organism evidence="5">
    <name type="scientific">Siphoviridae sp. ctzr51</name>
    <dbReference type="NCBI Taxonomy" id="2825751"/>
    <lineage>
        <taxon>Viruses</taxon>
        <taxon>Duplodnaviria</taxon>
        <taxon>Heunggongvirae</taxon>
        <taxon>Uroviricota</taxon>
        <taxon>Caudoviricetes</taxon>
    </lineage>
</organism>
<dbReference type="PANTHER" id="PTHR30231:SF4">
    <property type="entry name" value="PROTEIN NEN2"/>
    <property type="match status" value="1"/>
</dbReference>
<dbReference type="PANTHER" id="PTHR30231">
    <property type="entry name" value="DNA POLYMERASE III SUBUNIT EPSILON"/>
    <property type="match status" value="1"/>
</dbReference>
<dbReference type="GO" id="GO:0003676">
    <property type="term" value="F:nucleic acid binding"/>
    <property type="evidence" value="ECO:0007669"/>
    <property type="project" value="InterPro"/>
</dbReference>
<evidence type="ECO:0000256" key="3">
    <source>
        <dbReference type="ARBA" id="ARBA00022839"/>
    </source>
</evidence>
<dbReference type="SUPFAM" id="SSF53098">
    <property type="entry name" value="Ribonuclease H-like"/>
    <property type="match status" value="1"/>
</dbReference>
<evidence type="ECO:0000256" key="2">
    <source>
        <dbReference type="ARBA" id="ARBA00022801"/>
    </source>
</evidence>